<evidence type="ECO:0000256" key="2">
    <source>
        <dbReference type="ARBA" id="ARBA00022448"/>
    </source>
</evidence>
<dbReference type="SUPFAM" id="SSF56935">
    <property type="entry name" value="Porins"/>
    <property type="match status" value="1"/>
</dbReference>
<dbReference type="GO" id="GO:0044718">
    <property type="term" value="P:siderophore transmembrane transport"/>
    <property type="evidence" value="ECO:0007669"/>
    <property type="project" value="TreeGrafter"/>
</dbReference>
<gene>
    <name evidence="10" type="ORF">METZ01_LOCUS33477</name>
</gene>
<dbReference type="GO" id="GO:0009279">
    <property type="term" value="C:cell outer membrane"/>
    <property type="evidence" value="ECO:0007669"/>
    <property type="project" value="UniProtKB-SubCell"/>
</dbReference>
<sequence length="993" mass="108098">MKKLLAVIIMTIVVFPTMLLSQSSGKIAGTVLNEEGAPLGGANVIIEETSYGSASDEDGKYFILDVPVGTHTVRVDYIGYKSVTVKNVKVSESLTTTLNLSMEVSALEGEVVEIVADRPIINTSATNTTRLIDKDVIKNMVIRGVENIVSLQTGAVAVGGGVYVRGSRSGDMAYYVDGVYTVNPFTLGNTGIVSNNAMEQISFQSGGFDAQFGNSNGGVVNTTTRTGGDKTSMGVEYVSDLGGAASTDKDELHSYGYNLMSFNVGGPLGGSLKYFGSYEKISMDDASPSTSYYPTMTRVEGDSATGAAAEALGGLITDVTDPSWHSVAWDGDAAADTATIYSGYKRLYGSKENAGLTRDAITGNLVYDSKAFSVKVGTSITNKDSRGDLGESLLNSQGDYPYSYTLLNSMNTPWYESKTQSMYANFTIRLGSTSFAKVNVSSYNFAREYGDHRHKANVLDYGDNTKTGNEELIGVGRNPLPIEDFAYFSNYGGVYNEYRVNDIGYVGARADYLNQMGDHEIKTGFEWRKHTIRNYTLSQPMELAEGYDKAAVTGQSTSDADWLYTLYRNAYTDNIGYDMQGSSSDSYDETTGATAPGEPVILGAYLQDKIELDDLVLNIGIRYDSFDFGSEAPADWNDIHLKNGRIDHAASGYATVDAYTYLSPRVGVAFPVTDKTVLHAQYGQFVQHPILNRLYLSDAEFAANLTQGNMTVSPNGSLKPERTTQYEIGFAQQIGGFAAIDLTGYYKEVRDYTQMANRVGSFVDDAEFSWSQYMNGDYGVIKGLSAALKMRRMRGVLIDVNYTMQWANGTGSNPATNFNIAWIGDNYPTSVNPLDFDQRHTGSVMVDYQAGKVFNLFDFGVNALYQIGSGAAYTPSEMQSAVFGRGWYRPTAGVNSAYKPWTSTMDLRINFSNFAGTGVSAYILVLNALNTENVNSVYEGTGNAGEDGWLETSEGQVWSKGNPLGATFYEDRLKNPSRWANPRMVRFGLSYSL</sequence>
<evidence type="ECO:0000256" key="3">
    <source>
        <dbReference type="ARBA" id="ARBA00022692"/>
    </source>
</evidence>
<keyword evidence="8" id="KW-0998">Cell outer membrane</keyword>
<keyword evidence="4" id="KW-0732">Signal</keyword>
<dbReference type="Gene3D" id="2.60.40.1120">
    <property type="entry name" value="Carboxypeptidase-like, regulatory domain"/>
    <property type="match status" value="1"/>
</dbReference>
<keyword evidence="5" id="KW-0798">TonB box</keyword>
<evidence type="ECO:0000256" key="7">
    <source>
        <dbReference type="ARBA" id="ARBA00023170"/>
    </source>
</evidence>
<protein>
    <recommendedName>
        <fullName evidence="9">WW domain-containing protein</fullName>
    </recommendedName>
</protein>
<keyword evidence="2" id="KW-0813">Transport</keyword>
<dbReference type="PANTHER" id="PTHR30069">
    <property type="entry name" value="TONB-DEPENDENT OUTER MEMBRANE RECEPTOR"/>
    <property type="match status" value="1"/>
</dbReference>
<accession>A0A381QST3</accession>
<dbReference type="InterPro" id="IPR036942">
    <property type="entry name" value="Beta-barrel_TonB_sf"/>
</dbReference>
<keyword evidence="7" id="KW-0675">Receptor</keyword>
<dbReference type="Pfam" id="PF13620">
    <property type="entry name" value="CarboxypepD_reg"/>
    <property type="match status" value="1"/>
</dbReference>
<dbReference type="InterPro" id="IPR000531">
    <property type="entry name" value="Beta-barrel_TonB"/>
</dbReference>
<dbReference type="InterPro" id="IPR001202">
    <property type="entry name" value="WW_dom"/>
</dbReference>
<name>A0A381QST3_9ZZZZ</name>
<evidence type="ECO:0000256" key="8">
    <source>
        <dbReference type="ARBA" id="ARBA00023237"/>
    </source>
</evidence>
<evidence type="ECO:0000256" key="5">
    <source>
        <dbReference type="ARBA" id="ARBA00023077"/>
    </source>
</evidence>
<dbReference type="EMBL" id="UINC01001435">
    <property type="protein sequence ID" value="SUZ80623.1"/>
    <property type="molecule type" value="Genomic_DNA"/>
</dbReference>
<organism evidence="10">
    <name type="scientific">marine metagenome</name>
    <dbReference type="NCBI Taxonomy" id="408172"/>
    <lineage>
        <taxon>unclassified sequences</taxon>
        <taxon>metagenomes</taxon>
        <taxon>ecological metagenomes</taxon>
    </lineage>
</organism>
<feature type="domain" description="WW" evidence="9">
    <location>
        <begin position="958"/>
        <end position="982"/>
    </location>
</feature>
<dbReference type="InterPro" id="IPR039426">
    <property type="entry name" value="TonB-dep_rcpt-like"/>
</dbReference>
<dbReference type="AlphaFoldDB" id="A0A381QST3"/>
<reference evidence="10" key="1">
    <citation type="submission" date="2018-05" db="EMBL/GenBank/DDBJ databases">
        <authorList>
            <person name="Lanie J.A."/>
            <person name="Ng W.-L."/>
            <person name="Kazmierczak K.M."/>
            <person name="Andrzejewski T.M."/>
            <person name="Davidsen T.M."/>
            <person name="Wayne K.J."/>
            <person name="Tettelin H."/>
            <person name="Glass J.I."/>
            <person name="Rusch D."/>
            <person name="Podicherti R."/>
            <person name="Tsui H.-C.T."/>
            <person name="Winkler M.E."/>
        </authorList>
    </citation>
    <scope>NUCLEOTIDE SEQUENCE</scope>
</reference>
<evidence type="ECO:0000259" key="9">
    <source>
        <dbReference type="PROSITE" id="PS01159"/>
    </source>
</evidence>
<dbReference type="SUPFAM" id="SSF49464">
    <property type="entry name" value="Carboxypeptidase regulatory domain-like"/>
    <property type="match status" value="1"/>
</dbReference>
<dbReference type="InterPro" id="IPR008969">
    <property type="entry name" value="CarboxyPept-like_regulatory"/>
</dbReference>
<keyword evidence="3" id="KW-0812">Transmembrane</keyword>
<dbReference type="GO" id="GO:0015344">
    <property type="term" value="F:siderophore uptake transmembrane transporter activity"/>
    <property type="evidence" value="ECO:0007669"/>
    <property type="project" value="TreeGrafter"/>
</dbReference>
<dbReference type="Pfam" id="PF00593">
    <property type="entry name" value="TonB_dep_Rec_b-barrel"/>
    <property type="match status" value="1"/>
</dbReference>
<proteinExistence type="predicted"/>
<evidence type="ECO:0000313" key="10">
    <source>
        <dbReference type="EMBL" id="SUZ80623.1"/>
    </source>
</evidence>
<evidence type="ECO:0000256" key="1">
    <source>
        <dbReference type="ARBA" id="ARBA00004571"/>
    </source>
</evidence>
<evidence type="ECO:0000256" key="6">
    <source>
        <dbReference type="ARBA" id="ARBA00023136"/>
    </source>
</evidence>
<dbReference type="PROSITE" id="PS01159">
    <property type="entry name" value="WW_DOMAIN_1"/>
    <property type="match status" value="1"/>
</dbReference>
<dbReference type="PANTHER" id="PTHR30069:SF29">
    <property type="entry name" value="HEMOGLOBIN AND HEMOGLOBIN-HAPTOGLOBIN-BINDING PROTEIN 1-RELATED"/>
    <property type="match status" value="1"/>
</dbReference>
<dbReference type="PROSITE" id="PS52016">
    <property type="entry name" value="TONB_DEPENDENT_REC_3"/>
    <property type="match status" value="1"/>
</dbReference>
<comment type="subcellular location">
    <subcellularLocation>
        <location evidence="1">Cell outer membrane</location>
        <topology evidence="1">Multi-pass membrane protein</topology>
    </subcellularLocation>
</comment>
<keyword evidence="6" id="KW-0472">Membrane</keyword>
<dbReference type="Gene3D" id="2.40.170.20">
    <property type="entry name" value="TonB-dependent receptor, beta-barrel domain"/>
    <property type="match status" value="1"/>
</dbReference>
<evidence type="ECO:0000256" key="4">
    <source>
        <dbReference type="ARBA" id="ARBA00022729"/>
    </source>
</evidence>